<keyword evidence="1" id="KW-1133">Transmembrane helix</keyword>
<evidence type="ECO:0000313" key="3">
    <source>
        <dbReference type="EMBL" id="MFC0513780.1"/>
    </source>
</evidence>
<dbReference type="InterPro" id="IPR036890">
    <property type="entry name" value="HATPase_C_sf"/>
</dbReference>
<dbReference type="EMBL" id="JBHLTS010000017">
    <property type="protein sequence ID" value="MFC0513780.1"/>
    <property type="molecule type" value="Genomic_DNA"/>
</dbReference>
<comment type="caution">
    <text evidence="3">The sequence shown here is derived from an EMBL/GenBank/DDBJ whole genome shotgun (WGS) entry which is preliminary data.</text>
</comment>
<keyword evidence="1" id="KW-0472">Membrane</keyword>
<feature type="transmembrane region" description="Helical" evidence="1">
    <location>
        <begin position="50"/>
        <end position="74"/>
    </location>
</feature>
<dbReference type="Pfam" id="PF06580">
    <property type="entry name" value="His_kinase"/>
    <property type="match status" value="1"/>
</dbReference>
<evidence type="ECO:0000313" key="4">
    <source>
        <dbReference type="Proteomes" id="UP001589828"/>
    </source>
</evidence>
<keyword evidence="3" id="KW-0418">Kinase</keyword>
<feature type="transmembrane region" description="Helical" evidence="1">
    <location>
        <begin position="150"/>
        <end position="171"/>
    </location>
</feature>
<dbReference type="Proteomes" id="UP001589828">
    <property type="component" value="Unassembled WGS sequence"/>
</dbReference>
<feature type="domain" description="Signal transduction histidine kinase internal region" evidence="2">
    <location>
        <begin position="192"/>
        <end position="269"/>
    </location>
</feature>
<keyword evidence="1" id="KW-0812">Transmembrane</keyword>
<organism evidence="3 4">
    <name type="scientific">Mucilaginibacter angelicae</name>
    <dbReference type="NCBI Taxonomy" id="869718"/>
    <lineage>
        <taxon>Bacteria</taxon>
        <taxon>Pseudomonadati</taxon>
        <taxon>Bacteroidota</taxon>
        <taxon>Sphingobacteriia</taxon>
        <taxon>Sphingobacteriales</taxon>
        <taxon>Sphingobacteriaceae</taxon>
        <taxon>Mucilaginibacter</taxon>
    </lineage>
</organism>
<dbReference type="EC" id="2.7.13.3" evidence="3"/>
<dbReference type="GO" id="GO:0004673">
    <property type="term" value="F:protein histidine kinase activity"/>
    <property type="evidence" value="ECO:0007669"/>
    <property type="project" value="UniProtKB-EC"/>
</dbReference>
<dbReference type="InterPro" id="IPR010559">
    <property type="entry name" value="Sig_transdc_His_kin_internal"/>
</dbReference>
<dbReference type="PANTHER" id="PTHR34220:SF7">
    <property type="entry name" value="SENSOR HISTIDINE KINASE YPDA"/>
    <property type="match status" value="1"/>
</dbReference>
<evidence type="ECO:0000256" key="1">
    <source>
        <dbReference type="SAM" id="Phobius"/>
    </source>
</evidence>
<evidence type="ECO:0000259" key="2">
    <source>
        <dbReference type="Pfam" id="PF06580"/>
    </source>
</evidence>
<dbReference type="Gene3D" id="3.30.565.10">
    <property type="entry name" value="Histidine kinase-like ATPase, C-terminal domain"/>
    <property type="match status" value="1"/>
</dbReference>
<dbReference type="InterPro" id="IPR050640">
    <property type="entry name" value="Bact_2-comp_sensor_kinase"/>
</dbReference>
<gene>
    <name evidence="3" type="ORF">ACFFGT_06200</name>
</gene>
<accession>A0ABV6L222</accession>
<protein>
    <submittedName>
        <fullName evidence="3">Sensor histidine kinase</fullName>
        <ecNumber evidence="3">2.7.13.3</ecNumber>
    </submittedName>
</protein>
<sequence>MKHIKAKHIIEILIHMSFWIGVYYTLRSLTSSTINMQVSHNGAIVQKINANVVSGFSVFTVGFMALLFYGNILWIFEKALRYKKTLMGIATVTGWFTLIFAANAILLGPNMKDAVPPEPPFRKITIHRNGVDALIRQNTEYFAKGNWRHAQLNILLIFLVVEGLAVAYFFLKKWARIELARNQLEAHQLSIEVKFLKSQINPHFLFNTLNNLFSMAQEKGNDELADGISKLSGMMRYMIYDSNAGGVPLNKEIAYLEDCITLNKLRYADDEVKVLFDQPANAGNVTVAPMLFIPFVENAFKHGVSIGHTSDINIAIVLSDHRLIFTCINPKYSAIKKMEDEKSGIGLENVKRRLDLLYPGKHTLQISEAEGKYIVKLEIDLE</sequence>
<dbReference type="PANTHER" id="PTHR34220">
    <property type="entry name" value="SENSOR HISTIDINE KINASE YPDA"/>
    <property type="match status" value="1"/>
</dbReference>
<name>A0ABV6L222_9SPHI</name>
<keyword evidence="4" id="KW-1185">Reference proteome</keyword>
<reference evidence="3 4" key="1">
    <citation type="submission" date="2024-09" db="EMBL/GenBank/DDBJ databases">
        <authorList>
            <person name="Sun Q."/>
            <person name="Mori K."/>
        </authorList>
    </citation>
    <scope>NUCLEOTIDE SEQUENCE [LARGE SCALE GENOMIC DNA]</scope>
    <source>
        <strain evidence="3 4">NCAIM B.02415</strain>
    </source>
</reference>
<keyword evidence="3" id="KW-0808">Transferase</keyword>
<proteinExistence type="predicted"/>
<dbReference type="RefSeq" id="WP_377021638.1">
    <property type="nucleotide sequence ID" value="NZ_JBHLTS010000017.1"/>
</dbReference>
<feature type="transmembrane region" description="Helical" evidence="1">
    <location>
        <begin position="86"/>
        <end position="107"/>
    </location>
</feature>